<feature type="transmembrane region" description="Helical" evidence="1">
    <location>
        <begin position="389"/>
        <end position="410"/>
    </location>
</feature>
<gene>
    <name evidence="2" type="ORF">D6B99_13340</name>
</gene>
<protein>
    <recommendedName>
        <fullName evidence="4">Cytochrome C oxidase subunit I</fullName>
    </recommendedName>
</protein>
<evidence type="ECO:0000313" key="3">
    <source>
        <dbReference type="Proteomes" id="UP000266118"/>
    </source>
</evidence>
<feature type="transmembrane region" description="Helical" evidence="1">
    <location>
        <begin position="154"/>
        <end position="175"/>
    </location>
</feature>
<sequence length="426" mass="48573">MASINIGNAPKNSAVLPFYGTGALYFLILSFMLFFAAPDLLFHYFNPHILGIVHAAALGWATMIIFGAAYQLLPVICEQDLYSERLSFLSYCFLAIGVTILVISFWNFFTGFWMILGGSCVVIAAMLYLINVWKTTLICRQYSIQKIFVLSSAIWLLFTVSLGLMLAINLAFPFIKGNHLDILKLHAHAGLVGWFLGLITGVSIKLVPMFLLGKSKKERLLRWSFVLQNAGLILFLLDGFFFGTSIRFLLYASLILSGIILWLIFLYDVFKNRIKKAVDFSMRHTFAAMLCLAISCVLVPFVYFFSGTKWAILYGTFLFLGWISSIILGMTFKTLPFIVWNDHYKKLNGKVRVPLPKQLYNEKWLHYQFFIFIVALLFLALGILMMRLLWIRIALLCWIMLAVMYLANVIKVLNHKTKILDGNSIQ</sequence>
<keyword evidence="3" id="KW-1185">Reference proteome</keyword>
<keyword evidence="1" id="KW-0472">Membrane</keyword>
<feature type="transmembrane region" description="Helical" evidence="1">
    <location>
        <begin position="187"/>
        <end position="208"/>
    </location>
</feature>
<dbReference type="KEGG" id="ark:D6B99_13340"/>
<feature type="transmembrane region" description="Helical" evidence="1">
    <location>
        <begin position="16"/>
        <end position="37"/>
    </location>
</feature>
<dbReference type="InterPro" id="IPR036927">
    <property type="entry name" value="Cyt_c_oxase-like_su1_sf"/>
</dbReference>
<evidence type="ECO:0000256" key="1">
    <source>
        <dbReference type="SAM" id="Phobius"/>
    </source>
</evidence>
<name>A0A386HSR5_9BACT</name>
<keyword evidence="1" id="KW-1133">Transmembrane helix</keyword>
<evidence type="ECO:0000313" key="2">
    <source>
        <dbReference type="EMBL" id="AYD48501.1"/>
    </source>
</evidence>
<dbReference type="AlphaFoldDB" id="A0A386HSR5"/>
<dbReference type="RefSeq" id="WP_119989311.1">
    <property type="nucleotide sequence ID" value="NZ_CP032489.1"/>
</dbReference>
<feature type="transmembrane region" description="Helical" evidence="1">
    <location>
        <begin position="49"/>
        <end position="76"/>
    </location>
</feature>
<accession>A0A386HSR5</accession>
<organism evidence="2 3">
    <name type="scientific">Arachidicoccus soli</name>
    <dbReference type="NCBI Taxonomy" id="2341117"/>
    <lineage>
        <taxon>Bacteria</taxon>
        <taxon>Pseudomonadati</taxon>
        <taxon>Bacteroidota</taxon>
        <taxon>Chitinophagia</taxon>
        <taxon>Chitinophagales</taxon>
        <taxon>Chitinophagaceae</taxon>
        <taxon>Arachidicoccus</taxon>
    </lineage>
</organism>
<feature type="transmembrane region" description="Helical" evidence="1">
    <location>
        <begin position="112"/>
        <end position="133"/>
    </location>
</feature>
<feature type="transmembrane region" description="Helical" evidence="1">
    <location>
        <begin position="286"/>
        <end position="305"/>
    </location>
</feature>
<evidence type="ECO:0008006" key="4">
    <source>
        <dbReference type="Google" id="ProtNLM"/>
    </source>
</evidence>
<dbReference type="SUPFAM" id="SSF81442">
    <property type="entry name" value="Cytochrome c oxidase subunit I-like"/>
    <property type="match status" value="1"/>
</dbReference>
<dbReference type="OrthoDB" id="5245199at2"/>
<feature type="transmembrane region" description="Helical" evidence="1">
    <location>
        <begin position="88"/>
        <end position="106"/>
    </location>
</feature>
<feature type="transmembrane region" description="Helical" evidence="1">
    <location>
        <begin position="248"/>
        <end position="266"/>
    </location>
</feature>
<dbReference type="EMBL" id="CP032489">
    <property type="protein sequence ID" value="AYD48501.1"/>
    <property type="molecule type" value="Genomic_DNA"/>
</dbReference>
<dbReference type="Proteomes" id="UP000266118">
    <property type="component" value="Chromosome"/>
</dbReference>
<feature type="transmembrane region" description="Helical" evidence="1">
    <location>
        <begin position="220"/>
        <end position="242"/>
    </location>
</feature>
<dbReference type="Gene3D" id="1.20.210.10">
    <property type="entry name" value="Cytochrome c oxidase-like, subunit I domain"/>
    <property type="match status" value="2"/>
</dbReference>
<keyword evidence="1" id="KW-0812">Transmembrane</keyword>
<proteinExistence type="predicted"/>
<feature type="transmembrane region" description="Helical" evidence="1">
    <location>
        <begin position="364"/>
        <end position="383"/>
    </location>
</feature>
<feature type="transmembrane region" description="Helical" evidence="1">
    <location>
        <begin position="311"/>
        <end position="332"/>
    </location>
</feature>
<reference evidence="2 3" key="1">
    <citation type="submission" date="2018-09" db="EMBL/GenBank/DDBJ databases">
        <title>Arachidicoccus sp. nov., a bacterium isolated from soil.</title>
        <authorList>
            <person name="Weon H.-Y."/>
            <person name="Kwon S.-W."/>
            <person name="Lee S.A."/>
        </authorList>
    </citation>
    <scope>NUCLEOTIDE SEQUENCE [LARGE SCALE GENOMIC DNA]</scope>
    <source>
        <strain evidence="2 3">KIS59-12</strain>
    </source>
</reference>